<keyword evidence="5 6" id="KW-0472">Membrane</keyword>
<dbReference type="InterPro" id="IPR002797">
    <property type="entry name" value="Polysacc_synth"/>
</dbReference>
<proteinExistence type="predicted"/>
<organism evidence="7 8">
    <name type="scientific">Clostridium argentinense CDC 2741</name>
    <dbReference type="NCBI Taxonomy" id="1418104"/>
    <lineage>
        <taxon>Bacteria</taxon>
        <taxon>Bacillati</taxon>
        <taxon>Bacillota</taxon>
        <taxon>Clostridia</taxon>
        <taxon>Eubacteriales</taxon>
        <taxon>Clostridiaceae</taxon>
        <taxon>Clostridium</taxon>
    </lineage>
</organism>
<feature type="transmembrane region" description="Helical" evidence="6">
    <location>
        <begin position="380"/>
        <end position="398"/>
    </location>
</feature>
<dbReference type="Pfam" id="PF01943">
    <property type="entry name" value="Polysacc_synt"/>
    <property type="match status" value="1"/>
</dbReference>
<dbReference type="CDD" id="cd13124">
    <property type="entry name" value="MATE_SpoVB_like"/>
    <property type="match status" value="1"/>
</dbReference>
<dbReference type="PANTHER" id="PTHR30250:SF21">
    <property type="entry name" value="LIPID II FLIPPASE MURJ"/>
    <property type="match status" value="1"/>
</dbReference>
<feature type="transmembrane region" description="Helical" evidence="6">
    <location>
        <begin position="317"/>
        <end position="337"/>
    </location>
</feature>
<evidence type="ECO:0000313" key="8">
    <source>
        <dbReference type="Proteomes" id="UP000031366"/>
    </source>
</evidence>
<dbReference type="EMBL" id="AYSO01000017">
    <property type="protein sequence ID" value="KIE46345.1"/>
    <property type="molecule type" value="Genomic_DNA"/>
</dbReference>
<dbReference type="InterPro" id="IPR050833">
    <property type="entry name" value="Poly_Biosynth_Transport"/>
</dbReference>
<dbReference type="PANTHER" id="PTHR30250">
    <property type="entry name" value="PST FAMILY PREDICTED COLANIC ACID TRANSPORTER"/>
    <property type="match status" value="1"/>
</dbReference>
<feature type="transmembrane region" description="Helical" evidence="6">
    <location>
        <begin position="118"/>
        <end position="138"/>
    </location>
</feature>
<evidence type="ECO:0000256" key="4">
    <source>
        <dbReference type="ARBA" id="ARBA00022989"/>
    </source>
</evidence>
<feature type="transmembrane region" description="Helical" evidence="6">
    <location>
        <begin position="480"/>
        <end position="503"/>
    </location>
</feature>
<evidence type="ECO:0000256" key="5">
    <source>
        <dbReference type="ARBA" id="ARBA00023136"/>
    </source>
</evidence>
<feature type="transmembrane region" description="Helical" evidence="6">
    <location>
        <begin position="89"/>
        <end position="106"/>
    </location>
</feature>
<evidence type="ECO:0000256" key="2">
    <source>
        <dbReference type="ARBA" id="ARBA00022475"/>
    </source>
</evidence>
<feature type="transmembrane region" description="Helical" evidence="6">
    <location>
        <begin position="12"/>
        <end position="35"/>
    </location>
</feature>
<dbReference type="STRING" id="29341.RSJ17_15690"/>
<keyword evidence="3 6" id="KW-0812">Transmembrane</keyword>
<keyword evidence="8" id="KW-1185">Reference proteome</keyword>
<sequence length="514" mass="56849">MKAQSTGKGFLVLSISSLIVKLIGLLNVPILNIIITTEGYGVYNIAYMVFAFIYTINLGVSVAISKVVSHYTSIDNEKSSRQCFENAKIIIYIFGIGIGLIMFFFSKPLANLLNYPEAYLTIKMLSPTVLISGILAAYRGYFQGKRNMIPTAISEIVEQIINVPVSLYFASKWIEGGIIKGCAGTTIGSFMGALIALIYLRILFIKSEKEKYSYSFLPNIVKEILKYAIPIVLILGLQQFVSVVDTAQIQGRLLYIGFDESKAKELSGILGNFNTLINVPMTVISSLSTALLPSITSSLALNDNINLQNKISYGFKLCILISIPAFAGLTVLSSPIYKMLYPTAAEGHILMRYGAIIILLWSIMQIQVTILQSMSKTYRLFLHIFIGDVFRIVLNYILVGIPSINIKGAIVGIGISFLIPAILNQYYINKELNIKLRLYNFSLKVVISSLIMGIGCYIFQGNLLSIFNKIVSSNYIANVLSVLISVLLGIGIYGFLVYVLGAVKKEEIKFFIKR</sequence>
<reference evidence="7 8" key="1">
    <citation type="journal article" date="2015" name="Infect. Genet. Evol.">
        <title>Genomic sequences of six botulinum neurotoxin-producing strains representing three clostridial species illustrate the mobility and diversity of botulinum neurotoxin genes.</title>
        <authorList>
            <person name="Smith T.J."/>
            <person name="Hill K.K."/>
            <person name="Xie G."/>
            <person name="Foley B.T."/>
            <person name="Williamson C.H."/>
            <person name="Foster J.T."/>
            <person name="Johnson S.L."/>
            <person name="Chertkov O."/>
            <person name="Teshima H."/>
            <person name="Gibbons H.S."/>
            <person name="Johnsky L.A."/>
            <person name="Karavis M.A."/>
            <person name="Smith L.A."/>
        </authorList>
    </citation>
    <scope>NUCLEOTIDE SEQUENCE [LARGE SCALE GENOMIC DNA]</scope>
    <source>
        <strain evidence="7 8">CDC 2741</strain>
    </source>
</reference>
<protein>
    <submittedName>
        <fullName evidence="7">Polysaccharide biosynthesis family protein</fullName>
    </submittedName>
</protein>
<keyword evidence="4 6" id="KW-1133">Transmembrane helix</keyword>
<dbReference type="Proteomes" id="UP000031366">
    <property type="component" value="Unassembled WGS sequence"/>
</dbReference>
<evidence type="ECO:0000256" key="6">
    <source>
        <dbReference type="SAM" id="Phobius"/>
    </source>
</evidence>
<gene>
    <name evidence="7" type="ORF">U732_1966</name>
</gene>
<evidence type="ECO:0000256" key="3">
    <source>
        <dbReference type="ARBA" id="ARBA00022692"/>
    </source>
</evidence>
<name>A0A0C1UG27_9CLOT</name>
<feature type="transmembrane region" description="Helical" evidence="6">
    <location>
        <begin position="47"/>
        <end position="68"/>
    </location>
</feature>
<feature type="transmembrane region" description="Helical" evidence="6">
    <location>
        <begin position="438"/>
        <end position="460"/>
    </location>
</feature>
<accession>A0A0C1UG27</accession>
<evidence type="ECO:0000313" key="7">
    <source>
        <dbReference type="EMBL" id="KIE46345.1"/>
    </source>
</evidence>
<dbReference type="AlphaFoldDB" id="A0A0C1UG27"/>
<evidence type="ECO:0000256" key="1">
    <source>
        <dbReference type="ARBA" id="ARBA00004651"/>
    </source>
</evidence>
<dbReference type="InterPro" id="IPR024923">
    <property type="entry name" value="PG_synth_SpoVB"/>
</dbReference>
<comment type="caution">
    <text evidence="7">The sequence shown here is derived from an EMBL/GenBank/DDBJ whole genome shotgun (WGS) entry which is preliminary data.</text>
</comment>
<comment type="subcellular location">
    <subcellularLocation>
        <location evidence="1">Cell membrane</location>
        <topology evidence="1">Multi-pass membrane protein</topology>
    </subcellularLocation>
</comment>
<keyword evidence="2" id="KW-1003">Cell membrane</keyword>
<feature type="transmembrane region" description="Helical" evidence="6">
    <location>
        <begin position="224"/>
        <end position="244"/>
    </location>
</feature>
<dbReference type="OrthoDB" id="9775950at2"/>
<dbReference type="RefSeq" id="WP_039634214.1">
    <property type="nucleotide sequence ID" value="NZ_AYSO01000017.1"/>
</dbReference>
<dbReference type="GO" id="GO:0005886">
    <property type="term" value="C:plasma membrane"/>
    <property type="evidence" value="ECO:0007669"/>
    <property type="project" value="UniProtKB-SubCell"/>
</dbReference>
<feature type="transmembrane region" description="Helical" evidence="6">
    <location>
        <begin position="182"/>
        <end position="204"/>
    </location>
</feature>
<feature type="transmembrane region" description="Helical" evidence="6">
    <location>
        <begin position="404"/>
        <end position="426"/>
    </location>
</feature>
<dbReference type="PIRSF" id="PIRSF038958">
    <property type="entry name" value="PG_synth_SpoVB"/>
    <property type="match status" value="1"/>
</dbReference>
<feature type="transmembrane region" description="Helical" evidence="6">
    <location>
        <begin position="349"/>
        <end position="368"/>
    </location>
</feature>